<sequence length="348" mass="38632">MARILLLGASGYIGGSVLTTLTKSRDPLLSECDFTVMVRQESHAKFFEEQGLKPVLFSGLDDLETIEKIAAEHDIIINTGSTFHTAGAKATLAGLQKRMKSTGRQTHLIQTSGCGSLADRSTSNRYYETRVFSDKNDDIYEYEKGRESLEAFPQRTTDVTVIEEGERLGVRTYIMMSPIIYGLGSGAFNRASMQIEALVRAAHRDGFVSVIGKGAGEWDYIHVDDMSSLYEMIVGAVLQGKSLPSNKRGIYFGESGHVSWRMISEHIAEVGYEMGLLSTKEVRSITLEEAAGKLFRFDADVTELGLASRSRTRADLARELGWKPTKTKADFLANFRRVWEIVVQESSQ</sequence>
<dbReference type="Proteomes" id="UP000070121">
    <property type="component" value="Unassembled WGS sequence"/>
</dbReference>
<dbReference type="PANTHER" id="PTHR48079">
    <property type="entry name" value="PROTEIN YEEZ"/>
    <property type="match status" value="1"/>
</dbReference>
<dbReference type="OrthoDB" id="10262413at2759"/>
<dbReference type="InterPro" id="IPR051783">
    <property type="entry name" value="NAD(P)-dependent_oxidoreduct"/>
</dbReference>
<protein>
    <recommendedName>
        <fullName evidence="1">NAD-dependent epimerase/dehydratase domain-containing protein</fullName>
    </recommendedName>
</protein>
<evidence type="ECO:0000313" key="3">
    <source>
        <dbReference type="Proteomes" id="UP000070121"/>
    </source>
</evidence>
<name>A0A135TUI4_9PEZI</name>
<dbReference type="GO" id="GO:0005737">
    <property type="term" value="C:cytoplasm"/>
    <property type="evidence" value="ECO:0007669"/>
    <property type="project" value="TreeGrafter"/>
</dbReference>
<reference evidence="2 3" key="1">
    <citation type="submission" date="2014-02" db="EMBL/GenBank/DDBJ databases">
        <title>The genome sequence of Colletotrichum salicis CBS 607.94.</title>
        <authorList>
            <person name="Baroncelli R."/>
            <person name="Thon M.R."/>
        </authorList>
    </citation>
    <scope>NUCLEOTIDE SEQUENCE [LARGE SCALE GENOMIC DNA]</scope>
    <source>
        <strain evidence="2 3">CBS 607.94</strain>
    </source>
</reference>
<feature type="domain" description="NAD-dependent epimerase/dehydratase" evidence="1">
    <location>
        <begin position="4"/>
        <end position="235"/>
    </location>
</feature>
<dbReference type="Gene3D" id="3.40.50.720">
    <property type="entry name" value="NAD(P)-binding Rossmann-like Domain"/>
    <property type="match status" value="1"/>
</dbReference>
<dbReference type="InterPro" id="IPR001509">
    <property type="entry name" value="Epimerase_deHydtase"/>
</dbReference>
<dbReference type="PANTHER" id="PTHR48079:SF6">
    <property type="entry name" value="NAD(P)-BINDING DOMAIN-CONTAINING PROTEIN-RELATED"/>
    <property type="match status" value="1"/>
</dbReference>
<proteinExistence type="predicted"/>
<dbReference type="GO" id="GO:0004029">
    <property type="term" value="F:aldehyde dehydrogenase (NAD+) activity"/>
    <property type="evidence" value="ECO:0007669"/>
    <property type="project" value="TreeGrafter"/>
</dbReference>
<dbReference type="STRING" id="1209931.A0A135TUI4"/>
<organism evidence="2 3">
    <name type="scientific">Colletotrichum salicis</name>
    <dbReference type="NCBI Taxonomy" id="1209931"/>
    <lineage>
        <taxon>Eukaryota</taxon>
        <taxon>Fungi</taxon>
        <taxon>Dikarya</taxon>
        <taxon>Ascomycota</taxon>
        <taxon>Pezizomycotina</taxon>
        <taxon>Sordariomycetes</taxon>
        <taxon>Hypocreomycetidae</taxon>
        <taxon>Glomerellales</taxon>
        <taxon>Glomerellaceae</taxon>
        <taxon>Colletotrichum</taxon>
        <taxon>Colletotrichum acutatum species complex</taxon>
    </lineage>
</organism>
<gene>
    <name evidence="2" type="ORF">CSAL01_13510</name>
</gene>
<dbReference type="Pfam" id="PF01370">
    <property type="entry name" value="Epimerase"/>
    <property type="match status" value="1"/>
</dbReference>
<dbReference type="EMBL" id="JFFI01001872">
    <property type="protein sequence ID" value="KXH51856.1"/>
    <property type="molecule type" value="Genomic_DNA"/>
</dbReference>
<dbReference type="SUPFAM" id="SSF51735">
    <property type="entry name" value="NAD(P)-binding Rossmann-fold domains"/>
    <property type="match status" value="1"/>
</dbReference>
<accession>A0A135TUI4</accession>
<dbReference type="InterPro" id="IPR036291">
    <property type="entry name" value="NAD(P)-bd_dom_sf"/>
</dbReference>
<comment type="caution">
    <text evidence="2">The sequence shown here is derived from an EMBL/GenBank/DDBJ whole genome shotgun (WGS) entry which is preliminary data.</text>
</comment>
<evidence type="ECO:0000313" key="2">
    <source>
        <dbReference type="EMBL" id="KXH51856.1"/>
    </source>
</evidence>
<keyword evidence="3" id="KW-1185">Reference proteome</keyword>
<dbReference type="AlphaFoldDB" id="A0A135TUI4"/>
<evidence type="ECO:0000259" key="1">
    <source>
        <dbReference type="Pfam" id="PF01370"/>
    </source>
</evidence>